<accession>A0A2Z6ZRQ8</accession>
<reference evidence="1 2" key="1">
    <citation type="journal article" date="2015" name="Proc. Natl. Acad. Sci. U.S.A.">
        <title>The resurrection genome of Boea hygrometrica: A blueprint for survival of dehydration.</title>
        <authorList>
            <person name="Xiao L."/>
            <person name="Yang G."/>
            <person name="Zhang L."/>
            <person name="Yang X."/>
            <person name="Zhao S."/>
            <person name="Ji Z."/>
            <person name="Zhou Q."/>
            <person name="Hu M."/>
            <person name="Wang Y."/>
            <person name="Chen M."/>
            <person name="Xu Y."/>
            <person name="Jin H."/>
            <person name="Xiao X."/>
            <person name="Hu G."/>
            <person name="Bao F."/>
            <person name="Hu Y."/>
            <person name="Wan P."/>
            <person name="Li L."/>
            <person name="Deng X."/>
            <person name="Kuang T."/>
            <person name="Xiang C."/>
            <person name="Zhu J.K."/>
            <person name="Oliver M.J."/>
            <person name="He Y."/>
        </authorList>
    </citation>
    <scope>NUCLEOTIDE SEQUENCE [LARGE SCALE GENOMIC DNA]</scope>
    <source>
        <strain evidence="2">cv. XS01</strain>
    </source>
</reference>
<name>A0A2Z6ZRQ8_9LAMI</name>
<keyword evidence="2" id="KW-1185">Reference proteome</keyword>
<dbReference type="AlphaFoldDB" id="A0A2Z6ZRQ8"/>
<sequence length="59" mass="6628">MDITGTVKEEFCTYLEFAELTTGGSEARQDVENAVRFRSGITKSSGRETENRVALQRKN</sequence>
<evidence type="ECO:0000313" key="2">
    <source>
        <dbReference type="Proteomes" id="UP000250235"/>
    </source>
</evidence>
<dbReference type="Proteomes" id="UP000250235">
    <property type="component" value="Unassembled WGS sequence"/>
</dbReference>
<dbReference type="EMBL" id="KV189993">
    <property type="protein sequence ID" value="KZT75805.1"/>
    <property type="molecule type" value="Genomic_DNA"/>
</dbReference>
<gene>
    <name evidence="1" type="ORF">F511_47171</name>
</gene>
<organism evidence="1 2">
    <name type="scientific">Dorcoceras hygrometricum</name>
    <dbReference type="NCBI Taxonomy" id="472368"/>
    <lineage>
        <taxon>Eukaryota</taxon>
        <taxon>Viridiplantae</taxon>
        <taxon>Streptophyta</taxon>
        <taxon>Embryophyta</taxon>
        <taxon>Tracheophyta</taxon>
        <taxon>Spermatophyta</taxon>
        <taxon>Magnoliopsida</taxon>
        <taxon>eudicotyledons</taxon>
        <taxon>Gunneridae</taxon>
        <taxon>Pentapetalae</taxon>
        <taxon>asterids</taxon>
        <taxon>lamiids</taxon>
        <taxon>Lamiales</taxon>
        <taxon>Gesneriaceae</taxon>
        <taxon>Didymocarpoideae</taxon>
        <taxon>Trichosporeae</taxon>
        <taxon>Loxocarpinae</taxon>
        <taxon>Dorcoceras</taxon>
    </lineage>
</organism>
<proteinExistence type="predicted"/>
<evidence type="ECO:0000313" key="1">
    <source>
        <dbReference type="EMBL" id="KZT75805.1"/>
    </source>
</evidence>
<protein>
    <submittedName>
        <fullName evidence="1">Uncharacterized protein</fullName>
    </submittedName>
</protein>